<dbReference type="EMBL" id="MK072366">
    <property type="protein sequence ID" value="AYV82352.1"/>
    <property type="molecule type" value="Genomic_DNA"/>
</dbReference>
<sequence>MLNKWFNSIYLFRFMNCLVESLVNVLNNIEISKKISESGEKVSDEMNEVNNTTEVNESDPYKGCCKTLQHLDDYDDIYYDDTCDPNTNTNPKPKPVSIDHLGTITYDTVVTFMELYTICTTSDVYETTYCDEKVIRPGKAVLTKGFDGSYNVLSISTEFVAAFGSNEYTICSQTEYIFQYDGKARLSSFDIRPVLISMIGDEYMEPFITRGKKFVQMTAKPTYMHATGFLYIPDVYGIMRRYELDSRVVIDPKGYRKFQSANRWHSSKILKGEHAKNKIYSALSTVPVYSLGYRRWGEVCIDKLRDIVFDDSAFDRIVLPDDYRNIVKSLVTNFYHTRCSDFLNNGKRGMVFLLNGKPGTGKTLTAKSIAELIHKPVYAVGSGDLGSSAEIIDRNLQNIFSIVQDWDGIVLIDEADVFMAQRKEANITYNSCVSVFLRLIEEYTGILFLTSNLGHVIDDAFRSRVHVALQYEELGANERKKVWRETLSRYGANCRSIDLNDVSKCELNNREIANCVQLAYIQCGGEAGEINTKLLLDNINMRLRFDNK</sequence>
<dbReference type="InterPro" id="IPR003959">
    <property type="entry name" value="ATPase_AAA_core"/>
</dbReference>
<dbReference type="InterPro" id="IPR027417">
    <property type="entry name" value="P-loop_NTPase"/>
</dbReference>
<dbReference type="GO" id="GO:0016887">
    <property type="term" value="F:ATP hydrolysis activity"/>
    <property type="evidence" value="ECO:0007669"/>
    <property type="project" value="InterPro"/>
</dbReference>
<feature type="domain" description="AAA+ ATPase" evidence="1">
    <location>
        <begin position="348"/>
        <end position="472"/>
    </location>
</feature>
<dbReference type="Pfam" id="PF00004">
    <property type="entry name" value="AAA"/>
    <property type="match status" value="1"/>
</dbReference>
<dbReference type="PANTHER" id="PTHR46411:SF3">
    <property type="entry name" value="AAA+ ATPASE DOMAIN-CONTAINING PROTEIN"/>
    <property type="match status" value="1"/>
</dbReference>
<evidence type="ECO:0000259" key="1">
    <source>
        <dbReference type="SMART" id="SM00382"/>
    </source>
</evidence>
<dbReference type="GO" id="GO:0005524">
    <property type="term" value="F:ATP binding"/>
    <property type="evidence" value="ECO:0007669"/>
    <property type="project" value="InterPro"/>
</dbReference>
<name>A0A3G5A5Q1_9VIRU</name>
<dbReference type="InterPro" id="IPR003593">
    <property type="entry name" value="AAA+_ATPase"/>
</dbReference>
<accession>A0A3G5A5Q1</accession>
<dbReference type="PANTHER" id="PTHR46411">
    <property type="entry name" value="FAMILY ATPASE, PUTATIVE-RELATED"/>
    <property type="match status" value="1"/>
</dbReference>
<dbReference type="SUPFAM" id="SSF52540">
    <property type="entry name" value="P-loop containing nucleoside triphosphate hydrolases"/>
    <property type="match status" value="1"/>
</dbReference>
<gene>
    <name evidence="2" type="ORF">Homavirus35_3</name>
</gene>
<reference evidence="2" key="1">
    <citation type="submission" date="2018-10" db="EMBL/GenBank/DDBJ databases">
        <title>Hidden diversity of soil giant viruses.</title>
        <authorList>
            <person name="Schulz F."/>
            <person name="Alteio L."/>
            <person name="Goudeau D."/>
            <person name="Ryan E.M."/>
            <person name="Malmstrom R.R."/>
            <person name="Blanchard J."/>
            <person name="Woyke T."/>
        </authorList>
    </citation>
    <scope>NUCLEOTIDE SEQUENCE</scope>
    <source>
        <strain evidence="2">HOV1</strain>
    </source>
</reference>
<dbReference type="Gene3D" id="3.40.50.300">
    <property type="entry name" value="P-loop containing nucleotide triphosphate hydrolases"/>
    <property type="match status" value="1"/>
</dbReference>
<protein>
    <submittedName>
        <fullName evidence="2">AAA family ATPase</fullName>
    </submittedName>
</protein>
<dbReference type="SMART" id="SM00382">
    <property type="entry name" value="AAA"/>
    <property type="match status" value="1"/>
</dbReference>
<evidence type="ECO:0000313" key="2">
    <source>
        <dbReference type="EMBL" id="AYV82352.1"/>
    </source>
</evidence>
<organism evidence="2">
    <name type="scientific">Homavirus sp</name>
    <dbReference type="NCBI Taxonomy" id="2487769"/>
    <lineage>
        <taxon>Viruses</taxon>
        <taxon>Varidnaviria</taxon>
        <taxon>Bamfordvirae</taxon>
        <taxon>Nucleocytoviricota</taxon>
        <taxon>Megaviricetes</taxon>
        <taxon>Imitervirales</taxon>
        <taxon>Mimiviridae</taxon>
        <taxon>Klosneuvirinae</taxon>
    </lineage>
</organism>
<proteinExistence type="predicted"/>